<evidence type="ECO:0000259" key="1">
    <source>
        <dbReference type="PROSITE" id="PS50011"/>
    </source>
</evidence>
<dbReference type="InterPro" id="IPR011009">
    <property type="entry name" value="Kinase-like_dom_sf"/>
</dbReference>
<accession>A0A0W0Y9N5</accession>
<dbReference type="PROSITE" id="PS50011">
    <property type="entry name" value="PROTEIN_KINASE_DOM"/>
    <property type="match status" value="1"/>
</dbReference>
<keyword evidence="3" id="KW-1185">Reference proteome</keyword>
<dbReference type="PANTHER" id="PTHR24361:SF678">
    <property type="entry name" value="SPORULATION-SPECIFIC PROTEIN 1"/>
    <property type="match status" value="1"/>
</dbReference>
<dbReference type="RefSeq" id="WP_058515888.1">
    <property type="nucleotide sequence ID" value="NZ_CAAAIH010000006.1"/>
</dbReference>
<dbReference type="SUPFAM" id="SSF56112">
    <property type="entry name" value="Protein kinase-like (PK-like)"/>
    <property type="match status" value="1"/>
</dbReference>
<proteinExistence type="predicted"/>
<feature type="domain" description="Protein kinase" evidence="1">
    <location>
        <begin position="135"/>
        <end position="408"/>
    </location>
</feature>
<dbReference type="EC" id="2.7.11.1" evidence="2"/>
<gene>
    <name evidence="2" type="primary">spkF</name>
    <name evidence="2" type="ORF">Lsan_4015</name>
</gene>
<dbReference type="GO" id="GO:0005737">
    <property type="term" value="C:cytoplasm"/>
    <property type="evidence" value="ECO:0007669"/>
    <property type="project" value="TreeGrafter"/>
</dbReference>
<dbReference type="GO" id="GO:0004674">
    <property type="term" value="F:protein serine/threonine kinase activity"/>
    <property type="evidence" value="ECO:0007669"/>
    <property type="project" value="UniProtKB-EC"/>
</dbReference>
<protein>
    <submittedName>
        <fullName evidence="2">Serine/threonine-protein kinase F</fullName>
        <ecNumber evidence="2">2.7.11.1</ecNumber>
    </submittedName>
</protein>
<dbReference type="AlphaFoldDB" id="A0A0W0Y9N5"/>
<dbReference type="PANTHER" id="PTHR24361">
    <property type="entry name" value="MITOGEN-ACTIVATED KINASE KINASE KINASE"/>
    <property type="match status" value="1"/>
</dbReference>
<dbReference type="PROSITE" id="PS00108">
    <property type="entry name" value="PROTEIN_KINASE_ST"/>
    <property type="match status" value="1"/>
</dbReference>
<evidence type="ECO:0000313" key="3">
    <source>
        <dbReference type="Proteomes" id="UP000054703"/>
    </source>
</evidence>
<keyword evidence="2" id="KW-0418">Kinase</keyword>
<dbReference type="SMART" id="SM00220">
    <property type="entry name" value="S_TKc"/>
    <property type="match status" value="1"/>
</dbReference>
<dbReference type="Gene3D" id="1.10.510.10">
    <property type="entry name" value="Transferase(Phosphotransferase) domain 1"/>
    <property type="match status" value="1"/>
</dbReference>
<dbReference type="EMBL" id="LNYU01000091">
    <property type="protein sequence ID" value="KTD53605.1"/>
    <property type="molecule type" value="Genomic_DNA"/>
</dbReference>
<dbReference type="InterPro" id="IPR008271">
    <property type="entry name" value="Ser/Thr_kinase_AS"/>
</dbReference>
<reference evidence="2 3" key="1">
    <citation type="submission" date="2015-11" db="EMBL/GenBank/DDBJ databases">
        <title>Genomic analysis of 38 Legionella species identifies large and diverse effector repertoires.</title>
        <authorList>
            <person name="Burstein D."/>
            <person name="Amaro F."/>
            <person name="Zusman T."/>
            <person name="Lifshitz Z."/>
            <person name="Cohen O."/>
            <person name="Gilbert J.A."/>
            <person name="Pupko T."/>
            <person name="Shuman H.A."/>
            <person name="Segal G."/>
        </authorList>
    </citation>
    <scope>NUCLEOTIDE SEQUENCE [LARGE SCALE GENOMIC DNA]</scope>
    <source>
        <strain evidence="2 3">SC-63-C7</strain>
    </source>
</reference>
<dbReference type="Pfam" id="PF00069">
    <property type="entry name" value="Pkinase"/>
    <property type="match status" value="1"/>
</dbReference>
<dbReference type="OrthoDB" id="4103069at2"/>
<dbReference type="InterPro" id="IPR000719">
    <property type="entry name" value="Prot_kinase_dom"/>
</dbReference>
<sequence length="460" mass="52654">MGILQQIRSDANFLRNLIDTLRSDCTTVTSNGIRLTGEALEKALAAARAGNRAELKKLDLILESGIIPEKYYSIITKQTYYPSTEELRQKSEALPPAKHSFFCVKSSRKITGLPYSSYKVVSDNGSSILNFFMEHKDDKSYPRGGFGKIKKGSLELSVFEPKLAIKIYHKDMFSGNTIHELRLAMRAAYCSKQFGRQGYAFRRNSKQYMVTEWLQGVNLDIADQQQIQSMPIPQRIVMAISLLRELSILHKQGLIHNDIKPSNVLVNYGKLNFVDLDSIRPKNEMPLVGSTPMYSERFLPTPQMSFDVAHNSSDLYLKFDEKTDIYAMGITLVHLFQDIYIPKEEDREIKVTGGPPHTHTFRTYSLFRGPKYNEHPELQKLLKNMVFQELEELSSVDDYIDALKKILLTYPNYERYLNEDKLAGLGAELTKEDGEKAFKDIEIELLGYNQRVEAINTLKF</sequence>
<evidence type="ECO:0000313" key="2">
    <source>
        <dbReference type="EMBL" id="KTD53605.1"/>
    </source>
</evidence>
<dbReference type="Proteomes" id="UP000054703">
    <property type="component" value="Unassembled WGS sequence"/>
</dbReference>
<organism evidence="2 3">
    <name type="scientific">Legionella santicrucis</name>
    <dbReference type="NCBI Taxonomy" id="45074"/>
    <lineage>
        <taxon>Bacteria</taxon>
        <taxon>Pseudomonadati</taxon>
        <taxon>Pseudomonadota</taxon>
        <taxon>Gammaproteobacteria</taxon>
        <taxon>Legionellales</taxon>
        <taxon>Legionellaceae</taxon>
        <taxon>Legionella</taxon>
    </lineage>
</organism>
<name>A0A0W0Y9N5_9GAMM</name>
<dbReference type="STRING" id="45074.Lsan_4015"/>
<dbReference type="PATRIC" id="fig|45074.5.peg.4310"/>
<dbReference type="GO" id="GO:0005524">
    <property type="term" value="F:ATP binding"/>
    <property type="evidence" value="ECO:0007669"/>
    <property type="project" value="InterPro"/>
</dbReference>
<dbReference type="InterPro" id="IPR053235">
    <property type="entry name" value="Ser_Thr_kinase"/>
</dbReference>
<comment type="caution">
    <text evidence="2">The sequence shown here is derived from an EMBL/GenBank/DDBJ whole genome shotgun (WGS) entry which is preliminary data.</text>
</comment>
<keyword evidence="2" id="KW-0808">Transferase</keyword>